<dbReference type="SUPFAM" id="SSF52540">
    <property type="entry name" value="P-loop containing nucleoside triphosphate hydrolases"/>
    <property type="match status" value="1"/>
</dbReference>
<keyword evidence="8 18" id="KW-0812">Transmembrane</keyword>
<dbReference type="PANTHER" id="PTHR32309:SF13">
    <property type="entry name" value="FERRIC ENTEROBACTIN TRANSPORT PROTEIN FEPE"/>
    <property type="match status" value="1"/>
</dbReference>
<keyword evidence="16" id="KW-0175">Coiled coil</keyword>
<keyword evidence="14" id="KW-0829">Tyrosine-protein kinase</keyword>
<dbReference type="InterPro" id="IPR027417">
    <property type="entry name" value="P-loop_NTPase"/>
</dbReference>
<evidence type="ECO:0000256" key="3">
    <source>
        <dbReference type="ARBA" id="ARBA00008883"/>
    </source>
</evidence>
<evidence type="ECO:0000256" key="14">
    <source>
        <dbReference type="ARBA" id="ARBA00023137"/>
    </source>
</evidence>
<feature type="coiled-coil region" evidence="16">
    <location>
        <begin position="246"/>
        <end position="273"/>
    </location>
</feature>
<dbReference type="CDD" id="cd05387">
    <property type="entry name" value="BY-kinase"/>
    <property type="match status" value="1"/>
</dbReference>
<dbReference type="RefSeq" id="WP_191321354.1">
    <property type="nucleotide sequence ID" value="NZ_BNCG01000068.1"/>
</dbReference>
<evidence type="ECO:0000256" key="1">
    <source>
        <dbReference type="ARBA" id="ARBA00004429"/>
    </source>
</evidence>
<keyword evidence="10" id="KW-0418">Kinase</keyword>
<keyword evidence="9" id="KW-0547">Nucleotide-binding</keyword>
<proteinExistence type="inferred from homology"/>
<dbReference type="InterPro" id="IPR005702">
    <property type="entry name" value="Wzc-like_C"/>
</dbReference>
<evidence type="ECO:0000313" key="22">
    <source>
        <dbReference type="EMBL" id="MFC3640164.1"/>
    </source>
</evidence>
<dbReference type="NCBIfam" id="TIGR01007">
    <property type="entry name" value="eps_fam"/>
    <property type="match status" value="1"/>
</dbReference>
<dbReference type="PANTHER" id="PTHR32309">
    <property type="entry name" value="TYROSINE-PROTEIN KINASE"/>
    <property type="match status" value="1"/>
</dbReference>
<keyword evidence="12 18" id="KW-1133">Transmembrane helix</keyword>
<evidence type="ECO:0000256" key="17">
    <source>
        <dbReference type="SAM" id="MobiDB-lite"/>
    </source>
</evidence>
<feature type="region of interest" description="Disordered" evidence="17">
    <location>
        <begin position="1"/>
        <end position="27"/>
    </location>
</feature>
<dbReference type="Pfam" id="PF13807">
    <property type="entry name" value="GNVR"/>
    <property type="match status" value="1"/>
</dbReference>
<dbReference type="InterPro" id="IPR003856">
    <property type="entry name" value="LPS_length_determ_N"/>
</dbReference>
<keyword evidence="13 18" id="KW-0472">Membrane</keyword>
<comment type="similarity">
    <text evidence="2">Belongs to the CpsD/CapB family.</text>
</comment>
<keyword evidence="11" id="KW-0067">ATP-binding</keyword>
<evidence type="ECO:0000256" key="4">
    <source>
        <dbReference type="ARBA" id="ARBA00011903"/>
    </source>
</evidence>
<comment type="catalytic activity">
    <reaction evidence="15">
        <text>L-tyrosyl-[protein] + ATP = O-phospho-L-tyrosyl-[protein] + ADP + H(+)</text>
        <dbReference type="Rhea" id="RHEA:10596"/>
        <dbReference type="Rhea" id="RHEA-COMP:10136"/>
        <dbReference type="Rhea" id="RHEA-COMP:20101"/>
        <dbReference type="ChEBI" id="CHEBI:15378"/>
        <dbReference type="ChEBI" id="CHEBI:30616"/>
        <dbReference type="ChEBI" id="CHEBI:46858"/>
        <dbReference type="ChEBI" id="CHEBI:61978"/>
        <dbReference type="ChEBI" id="CHEBI:456216"/>
        <dbReference type="EC" id="2.7.10.2"/>
    </reaction>
</comment>
<keyword evidence="6" id="KW-0997">Cell inner membrane</keyword>
<evidence type="ECO:0000313" key="23">
    <source>
        <dbReference type="Proteomes" id="UP001595704"/>
    </source>
</evidence>
<evidence type="ECO:0000256" key="2">
    <source>
        <dbReference type="ARBA" id="ARBA00007316"/>
    </source>
</evidence>
<feature type="domain" description="AAA" evidence="20">
    <location>
        <begin position="570"/>
        <end position="708"/>
    </location>
</feature>
<dbReference type="EC" id="2.7.10.2" evidence="4"/>
<keyword evidence="23" id="KW-1185">Reference proteome</keyword>
<evidence type="ECO:0000256" key="12">
    <source>
        <dbReference type="ARBA" id="ARBA00022989"/>
    </source>
</evidence>
<feature type="transmembrane region" description="Helical" evidence="18">
    <location>
        <begin position="68"/>
        <end position="89"/>
    </location>
</feature>
<evidence type="ECO:0000259" key="21">
    <source>
        <dbReference type="Pfam" id="PF13807"/>
    </source>
</evidence>
<dbReference type="Gene3D" id="3.40.50.300">
    <property type="entry name" value="P-loop containing nucleotide triphosphate hydrolases"/>
    <property type="match status" value="1"/>
</dbReference>
<dbReference type="Pfam" id="PF02706">
    <property type="entry name" value="Wzz"/>
    <property type="match status" value="1"/>
</dbReference>
<dbReference type="Proteomes" id="UP001595704">
    <property type="component" value="Unassembled WGS sequence"/>
</dbReference>
<evidence type="ECO:0000256" key="9">
    <source>
        <dbReference type="ARBA" id="ARBA00022741"/>
    </source>
</evidence>
<evidence type="ECO:0000256" key="10">
    <source>
        <dbReference type="ARBA" id="ARBA00022777"/>
    </source>
</evidence>
<evidence type="ECO:0000256" key="8">
    <source>
        <dbReference type="ARBA" id="ARBA00022692"/>
    </source>
</evidence>
<evidence type="ECO:0000256" key="16">
    <source>
        <dbReference type="SAM" id="Coils"/>
    </source>
</evidence>
<evidence type="ECO:0000256" key="7">
    <source>
        <dbReference type="ARBA" id="ARBA00022679"/>
    </source>
</evidence>
<accession>A0ABV7UNZ3</accession>
<evidence type="ECO:0000256" key="13">
    <source>
        <dbReference type="ARBA" id="ARBA00023136"/>
    </source>
</evidence>
<dbReference type="InterPro" id="IPR032807">
    <property type="entry name" value="GNVR"/>
</dbReference>
<gene>
    <name evidence="22" type="ORF">ACFONL_22775</name>
</gene>
<feature type="domain" description="Tyrosine-protein kinase G-rich" evidence="21">
    <location>
        <begin position="413"/>
        <end position="489"/>
    </location>
</feature>
<dbReference type="InterPro" id="IPR050445">
    <property type="entry name" value="Bact_polysacc_biosynth/exp"/>
</dbReference>
<comment type="similarity">
    <text evidence="3">Belongs to the etk/wzc family.</text>
</comment>
<protein>
    <recommendedName>
        <fullName evidence="4">non-specific protein-tyrosine kinase</fullName>
        <ecNumber evidence="4">2.7.10.2</ecNumber>
    </recommendedName>
</protein>
<keyword evidence="5" id="KW-1003">Cell membrane</keyword>
<comment type="subcellular location">
    <subcellularLocation>
        <location evidence="1">Cell inner membrane</location>
        <topology evidence="1">Multi-pass membrane protein</topology>
    </subcellularLocation>
</comment>
<keyword evidence="7" id="KW-0808">Transferase</keyword>
<feature type="domain" description="Polysaccharide chain length determinant N-terminal" evidence="19">
    <location>
        <begin position="60"/>
        <end position="145"/>
    </location>
</feature>
<dbReference type="EMBL" id="JBHRYC010000122">
    <property type="protein sequence ID" value="MFC3640164.1"/>
    <property type="molecule type" value="Genomic_DNA"/>
</dbReference>
<evidence type="ECO:0000256" key="6">
    <source>
        <dbReference type="ARBA" id="ARBA00022519"/>
    </source>
</evidence>
<feature type="coiled-coil region" evidence="16">
    <location>
        <begin position="388"/>
        <end position="415"/>
    </location>
</feature>
<dbReference type="Pfam" id="PF13614">
    <property type="entry name" value="AAA_31"/>
    <property type="match status" value="1"/>
</dbReference>
<sequence>MRTGINGEAGVDGPEGGGRKLPAPVSGRGLPANPEGYGYGAIGYAEPSQGENEFVVLARRLLAIALKWRYLIAGAAGTFLVVGLVYSFLTTPLYSATVRIQIDREAGKVVGGDSAAPSETGSNDFQRTQHELLRSRAISERAVSTLALDQKTSAEASAGLFGAVIGLFASAPDEKEQAAMQELTRAQAVRRVQGNVDIRPVRGSRLVDIVYTDPSPKQAASIANAYADAYVAANLDKRFEANAYAKVFLEDQIKQLKLRLEDAEKALITFAESENIVQTNDRVSIAESNLAAANAALGTLISNRMRDEQSWRQVESSTAINLPQLLTNSVIDGLRAQRNVLRRDYEEKLETFKPSYPEMVQISKKIAEIDRQLATEVSTIRSSLKAAYEASATQETQMQKRIEELRAEVIDLQKKSVRYGILQREVESSRNIYNSLLQRYKEVDVASGVGTNNIFIVDRALPGARSHPRTMLILAGALVLGLAAGFGSATLIELFDDRIRTPDDAEKATGLPILGVVPYADLDEGLLPELADPRSGIAEAYRSLATSLQFSTEAGLPRSLVVTSGGPSEGKSSTAIALARHFAITGKKVLLVDADLRRPSLHSKLELGNANGLSNVLTGMSSMNDVIQATPVDNLWFIGSGPLPPNAAELLGGTQVFSFIAVGLEVFDLIIFDSPPMLGLADAQLLGAAASATIFVTGSGQARRGLVQNALRRLQLARALPIGVVLTKFDAASAHYGYGYSYHYGYHYGNDDQLGQENPGRSRLPTLVEKARRFLPSKAT</sequence>
<evidence type="ECO:0000256" key="5">
    <source>
        <dbReference type="ARBA" id="ARBA00022475"/>
    </source>
</evidence>
<organism evidence="22 23">
    <name type="scientific">Camelimonas fluminis</name>
    <dbReference type="NCBI Taxonomy" id="1576911"/>
    <lineage>
        <taxon>Bacteria</taxon>
        <taxon>Pseudomonadati</taxon>
        <taxon>Pseudomonadota</taxon>
        <taxon>Alphaproteobacteria</taxon>
        <taxon>Hyphomicrobiales</taxon>
        <taxon>Chelatococcaceae</taxon>
        <taxon>Camelimonas</taxon>
    </lineage>
</organism>
<dbReference type="InterPro" id="IPR025669">
    <property type="entry name" value="AAA_dom"/>
</dbReference>
<evidence type="ECO:0000256" key="15">
    <source>
        <dbReference type="ARBA" id="ARBA00051245"/>
    </source>
</evidence>
<evidence type="ECO:0000259" key="19">
    <source>
        <dbReference type="Pfam" id="PF02706"/>
    </source>
</evidence>
<evidence type="ECO:0000256" key="11">
    <source>
        <dbReference type="ARBA" id="ARBA00022840"/>
    </source>
</evidence>
<comment type="caution">
    <text evidence="22">The sequence shown here is derived from an EMBL/GenBank/DDBJ whole genome shotgun (WGS) entry which is preliminary data.</text>
</comment>
<evidence type="ECO:0000256" key="18">
    <source>
        <dbReference type="SAM" id="Phobius"/>
    </source>
</evidence>
<name>A0ABV7UNZ3_9HYPH</name>
<reference evidence="23" key="1">
    <citation type="journal article" date="2019" name="Int. J. Syst. Evol. Microbiol.">
        <title>The Global Catalogue of Microorganisms (GCM) 10K type strain sequencing project: providing services to taxonomists for standard genome sequencing and annotation.</title>
        <authorList>
            <consortium name="The Broad Institute Genomics Platform"/>
            <consortium name="The Broad Institute Genome Sequencing Center for Infectious Disease"/>
            <person name="Wu L."/>
            <person name="Ma J."/>
        </authorList>
    </citation>
    <scope>NUCLEOTIDE SEQUENCE [LARGE SCALE GENOMIC DNA]</scope>
    <source>
        <strain evidence="23">KCTC 42282</strain>
    </source>
</reference>
<evidence type="ECO:0000259" key="20">
    <source>
        <dbReference type="Pfam" id="PF13614"/>
    </source>
</evidence>